<evidence type="ECO:0000259" key="1">
    <source>
        <dbReference type="PROSITE" id="PS51186"/>
    </source>
</evidence>
<dbReference type="Gene3D" id="3.40.630.30">
    <property type="match status" value="1"/>
</dbReference>
<name>A0A5D4UJH3_9BACI</name>
<feature type="domain" description="N-acetyltransferase" evidence="1">
    <location>
        <begin position="9"/>
        <end position="143"/>
    </location>
</feature>
<organism evidence="2 3">
    <name type="scientific">Rossellomorea aquimaris</name>
    <dbReference type="NCBI Taxonomy" id="189382"/>
    <lineage>
        <taxon>Bacteria</taxon>
        <taxon>Bacillati</taxon>
        <taxon>Bacillota</taxon>
        <taxon>Bacilli</taxon>
        <taxon>Bacillales</taxon>
        <taxon>Bacillaceae</taxon>
        <taxon>Rossellomorea</taxon>
    </lineage>
</organism>
<proteinExistence type="predicted"/>
<dbReference type="OrthoDB" id="8453373at2"/>
<reference evidence="2 3" key="1">
    <citation type="submission" date="2019-08" db="EMBL/GenBank/DDBJ databases">
        <title>Bacillus genomes from the desert of Cuatro Cienegas, Coahuila.</title>
        <authorList>
            <person name="Olmedo-Alvarez G."/>
        </authorList>
    </citation>
    <scope>NUCLEOTIDE SEQUENCE [LARGE SCALE GENOMIC DNA]</scope>
    <source>
        <strain evidence="2 3">CH87b_3T</strain>
    </source>
</reference>
<keyword evidence="2" id="KW-0808">Transferase</keyword>
<dbReference type="InterPro" id="IPR052729">
    <property type="entry name" value="Acyl/Acetyltrans_Enzymes"/>
</dbReference>
<evidence type="ECO:0000313" key="2">
    <source>
        <dbReference type="EMBL" id="TYS87198.1"/>
    </source>
</evidence>
<dbReference type="Gene3D" id="3.40.630.90">
    <property type="match status" value="1"/>
</dbReference>
<dbReference type="CDD" id="cd04301">
    <property type="entry name" value="NAT_SF"/>
    <property type="match status" value="1"/>
</dbReference>
<comment type="caution">
    <text evidence="2">The sequence shown here is derived from an EMBL/GenBank/DDBJ whole genome shotgun (WGS) entry which is preliminary data.</text>
</comment>
<dbReference type="InterPro" id="IPR000182">
    <property type="entry name" value="GNAT_dom"/>
</dbReference>
<dbReference type="InterPro" id="IPR041496">
    <property type="entry name" value="YitH/HolE_GNAT"/>
</dbReference>
<protein>
    <submittedName>
        <fullName evidence="2">GNAT family N-acetyltransferase</fullName>
    </submittedName>
</protein>
<gene>
    <name evidence="2" type="ORF">FZC85_09495</name>
</gene>
<dbReference type="Proteomes" id="UP000324269">
    <property type="component" value="Unassembled WGS sequence"/>
</dbReference>
<evidence type="ECO:0000313" key="3">
    <source>
        <dbReference type="Proteomes" id="UP000324269"/>
    </source>
</evidence>
<dbReference type="InterPro" id="IPR016181">
    <property type="entry name" value="Acyl_CoA_acyltransferase"/>
</dbReference>
<dbReference type="SUPFAM" id="SSF55729">
    <property type="entry name" value="Acyl-CoA N-acyltransferases (Nat)"/>
    <property type="match status" value="1"/>
</dbReference>
<sequence length="288" mass="31768">MITSKMAKLHLVQFDKKDIPGLIELSESVGWDYDEHEIGTVMSSGKVFGHKNNEGKIVSSAAIIPYETNLASIGMVIVNKEYRGMGLGKEVTQQCMNSLSSDFSIMLISTENGKPLYEKMGFRIVDHVHKYICDTYSTSNPANRKVIIEQFNESDLNKMIELDEEAYGDKRSTFLKHRINQSKDCVMVKDTIGNIIGFGLSILGPINLIIGPIVAPDAQVASMILEKLAIGHQGKLRIDIPSGNGVFMEAVEKCGFVNVSNPPIMMFNSTKMPQRNGELFGIAAQVFG</sequence>
<dbReference type="PANTHER" id="PTHR47237">
    <property type="entry name" value="SLL0310 PROTEIN"/>
    <property type="match status" value="1"/>
</dbReference>
<dbReference type="EMBL" id="VTEZ01000002">
    <property type="protein sequence ID" value="TYS87198.1"/>
    <property type="molecule type" value="Genomic_DNA"/>
</dbReference>
<dbReference type="AlphaFoldDB" id="A0A5D4UJH3"/>
<dbReference type="GO" id="GO:0016747">
    <property type="term" value="F:acyltransferase activity, transferring groups other than amino-acyl groups"/>
    <property type="evidence" value="ECO:0007669"/>
    <property type="project" value="InterPro"/>
</dbReference>
<dbReference type="Pfam" id="PF18014">
    <property type="entry name" value="Acetyltransf_18"/>
    <property type="match status" value="1"/>
</dbReference>
<accession>A0A5D4UJH3</accession>
<dbReference type="PANTHER" id="PTHR47237:SF2">
    <property type="entry name" value="BLL4206 PROTEIN"/>
    <property type="match status" value="1"/>
</dbReference>
<dbReference type="RefSeq" id="WP_148970845.1">
    <property type="nucleotide sequence ID" value="NZ_JBNIKW010000007.1"/>
</dbReference>
<dbReference type="Pfam" id="PF13673">
    <property type="entry name" value="Acetyltransf_10"/>
    <property type="match status" value="1"/>
</dbReference>
<dbReference type="PROSITE" id="PS51186">
    <property type="entry name" value="GNAT"/>
    <property type="match status" value="1"/>
</dbReference>